<dbReference type="Proteomes" id="UP000246114">
    <property type="component" value="Unassembled WGS sequence"/>
</dbReference>
<dbReference type="RefSeq" id="WP_027639224.1">
    <property type="nucleotide sequence ID" value="NZ_BAAACD010000026.1"/>
</dbReference>
<dbReference type="InterPro" id="IPR051453">
    <property type="entry name" value="MBL_Glyoxalase_II"/>
</dbReference>
<gene>
    <name evidence="6" type="ORF">DBY38_00985</name>
    <name evidence="7" type="ORF">SAMN04487885_11810</name>
</gene>
<dbReference type="PANTHER" id="PTHR46233">
    <property type="entry name" value="HYDROXYACYLGLUTATHIONE HYDROLASE GLOC"/>
    <property type="match status" value="1"/>
</dbReference>
<dbReference type="Proteomes" id="UP000182135">
    <property type="component" value="Unassembled WGS sequence"/>
</dbReference>
<organism evidence="7 8">
    <name type="scientific">Clostridium cadaveris</name>
    <dbReference type="NCBI Taxonomy" id="1529"/>
    <lineage>
        <taxon>Bacteria</taxon>
        <taxon>Bacillati</taxon>
        <taxon>Bacillota</taxon>
        <taxon>Clostridia</taxon>
        <taxon>Eubacteriales</taxon>
        <taxon>Clostridiaceae</taxon>
        <taxon>Clostridium</taxon>
    </lineage>
</organism>
<dbReference type="Gene3D" id="3.60.15.10">
    <property type="entry name" value="Ribonuclease Z/Hydroxyacylglutathione hydrolase-like"/>
    <property type="match status" value="1"/>
</dbReference>
<keyword evidence="8" id="KW-1185">Reference proteome</keyword>
<comment type="cofactor">
    <cofactor evidence="1">
        <name>Zn(2+)</name>
        <dbReference type="ChEBI" id="CHEBI:29105"/>
    </cofactor>
</comment>
<evidence type="ECO:0000256" key="1">
    <source>
        <dbReference type="ARBA" id="ARBA00001947"/>
    </source>
</evidence>
<dbReference type="GeneID" id="90545606"/>
<evidence type="ECO:0000256" key="4">
    <source>
        <dbReference type="ARBA" id="ARBA00022833"/>
    </source>
</evidence>
<evidence type="ECO:0000313" key="7">
    <source>
        <dbReference type="EMBL" id="SFF97003.1"/>
    </source>
</evidence>
<dbReference type="InterPro" id="IPR001279">
    <property type="entry name" value="Metallo-B-lactamas"/>
</dbReference>
<dbReference type="eggNOG" id="COG0491">
    <property type="taxonomic scope" value="Bacteria"/>
</dbReference>
<dbReference type="CDD" id="cd06262">
    <property type="entry name" value="metallo-hydrolase-like_MBL-fold"/>
    <property type="match status" value="1"/>
</dbReference>
<dbReference type="STRING" id="1529.SAMN04487885_11810"/>
<dbReference type="SUPFAM" id="SSF56281">
    <property type="entry name" value="Metallo-hydrolase/oxidoreductase"/>
    <property type="match status" value="1"/>
</dbReference>
<protein>
    <submittedName>
        <fullName evidence="7">Glyoxylase, beta-lactamase superfamily II</fullName>
    </submittedName>
    <submittedName>
        <fullName evidence="6">MBL fold metallo-hydrolase</fullName>
    </submittedName>
</protein>
<evidence type="ECO:0000259" key="5">
    <source>
        <dbReference type="SMART" id="SM00849"/>
    </source>
</evidence>
<evidence type="ECO:0000256" key="3">
    <source>
        <dbReference type="ARBA" id="ARBA00022801"/>
    </source>
</evidence>
<dbReference type="GO" id="GO:0016787">
    <property type="term" value="F:hydrolase activity"/>
    <property type="evidence" value="ECO:0007669"/>
    <property type="project" value="UniProtKB-KW"/>
</dbReference>
<reference evidence="6 9" key="2">
    <citation type="submission" date="2018-03" db="EMBL/GenBank/DDBJ databases">
        <title>The uncultured portion of the human microbiome is neutrally assembled.</title>
        <authorList>
            <person name="Jeraldo P."/>
            <person name="Boardman L."/>
            <person name="White B.A."/>
            <person name="Nelson H."/>
            <person name="Goldenfeld N."/>
            <person name="Chia N."/>
        </authorList>
    </citation>
    <scope>NUCLEOTIDE SEQUENCE [LARGE SCALE GENOMIC DNA]</scope>
    <source>
        <strain evidence="6">CIM:MAG 903</strain>
    </source>
</reference>
<dbReference type="OrthoDB" id="367237at2"/>
<name>A0A1I2MZY4_9CLOT</name>
<reference evidence="7 8" key="1">
    <citation type="submission" date="2016-10" db="EMBL/GenBank/DDBJ databases">
        <authorList>
            <person name="de Groot N.N."/>
        </authorList>
    </citation>
    <scope>NUCLEOTIDE SEQUENCE [LARGE SCALE GENOMIC DNA]</scope>
    <source>
        <strain evidence="7 8">NLAE-zl-G419</strain>
    </source>
</reference>
<keyword evidence="4" id="KW-0862">Zinc</keyword>
<dbReference type="EMBL" id="QAMZ01000005">
    <property type="protein sequence ID" value="PWL55537.1"/>
    <property type="molecule type" value="Genomic_DNA"/>
</dbReference>
<evidence type="ECO:0000313" key="6">
    <source>
        <dbReference type="EMBL" id="PWL55537.1"/>
    </source>
</evidence>
<dbReference type="SMART" id="SM00849">
    <property type="entry name" value="Lactamase_B"/>
    <property type="match status" value="1"/>
</dbReference>
<dbReference type="EMBL" id="FOOE01000018">
    <property type="protein sequence ID" value="SFF97003.1"/>
    <property type="molecule type" value="Genomic_DNA"/>
</dbReference>
<accession>A0A1I2MZY4</accession>
<dbReference type="InterPro" id="IPR036866">
    <property type="entry name" value="RibonucZ/Hydroxyglut_hydro"/>
</dbReference>
<evidence type="ECO:0000313" key="8">
    <source>
        <dbReference type="Proteomes" id="UP000182135"/>
    </source>
</evidence>
<evidence type="ECO:0000256" key="2">
    <source>
        <dbReference type="ARBA" id="ARBA00022723"/>
    </source>
</evidence>
<keyword evidence="2" id="KW-0479">Metal-binding</keyword>
<dbReference type="AlphaFoldDB" id="A0A1I2MZY4"/>
<proteinExistence type="predicted"/>
<evidence type="ECO:0000313" key="9">
    <source>
        <dbReference type="Proteomes" id="UP000246114"/>
    </source>
</evidence>
<keyword evidence="3 6" id="KW-0378">Hydrolase</keyword>
<feature type="domain" description="Metallo-beta-lactamase" evidence="5">
    <location>
        <begin position="13"/>
        <end position="202"/>
    </location>
</feature>
<dbReference type="PANTHER" id="PTHR46233:SF3">
    <property type="entry name" value="HYDROXYACYLGLUTATHIONE HYDROLASE GLOC"/>
    <property type="match status" value="1"/>
</dbReference>
<dbReference type="GO" id="GO:0046872">
    <property type="term" value="F:metal ion binding"/>
    <property type="evidence" value="ECO:0007669"/>
    <property type="project" value="UniProtKB-KW"/>
</dbReference>
<sequence>MTEILRLEDKLTTSNCYIIEENKKALIIDPNNFLMIKRVLEEKELEPQIVILTHEHCDHMQGLEELRKHYKVTLIASEECSYGIQNDKQNMSRMMEVYLYFKNKEKVINSYKPFVCRPADETFKTEKVIKFANHELKMFSLPGHTLGSTCIVMDDENLFSGDYLLEEKVITRLPSGSSIDYESKAKPWLKSLPIGIKVFPGHGKEFILTEDVMRNHEL</sequence>
<dbReference type="Pfam" id="PF00753">
    <property type="entry name" value="Lactamase_B"/>
    <property type="match status" value="1"/>
</dbReference>